<dbReference type="EMBL" id="CP071794">
    <property type="protein sequence ID" value="QTD57481.1"/>
    <property type="molecule type" value="Genomic_DNA"/>
</dbReference>
<evidence type="ECO:0000313" key="2">
    <source>
        <dbReference type="Proteomes" id="UP000663923"/>
    </source>
</evidence>
<name>A0ABX7T7K0_9SPHN</name>
<evidence type="ECO:0008006" key="3">
    <source>
        <dbReference type="Google" id="ProtNLM"/>
    </source>
</evidence>
<keyword evidence="2" id="KW-1185">Reference proteome</keyword>
<protein>
    <recommendedName>
        <fullName evidence="3">TauD/TfdA-like domain-containing protein</fullName>
    </recommendedName>
</protein>
<dbReference type="Proteomes" id="UP000663923">
    <property type="component" value="Chromosome"/>
</dbReference>
<reference evidence="1 2" key="1">
    <citation type="submission" date="2021-03" db="EMBL/GenBank/DDBJ databases">
        <title>Complete genome of Parasphingorhabdus_sp.JHSY0214.</title>
        <authorList>
            <person name="Yoo J.H."/>
            <person name="Bae J.W."/>
        </authorList>
    </citation>
    <scope>NUCLEOTIDE SEQUENCE [LARGE SCALE GENOMIC DNA]</scope>
    <source>
        <strain evidence="1 2">JHSY0214</strain>
    </source>
</reference>
<organism evidence="1 2">
    <name type="scientific">Parasphingorhabdus cellanae</name>
    <dbReference type="NCBI Taxonomy" id="2806553"/>
    <lineage>
        <taxon>Bacteria</taxon>
        <taxon>Pseudomonadati</taxon>
        <taxon>Pseudomonadota</taxon>
        <taxon>Alphaproteobacteria</taxon>
        <taxon>Sphingomonadales</taxon>
        <taxon>Sphingomonadaceae</taxon>
        <taxon>Parasphingorhabdus</taxon>
    </lineage>
</organism>
<evidence type="ECO:0000313" key="1">
    <source>
        <dbReference type="EMBL" id="QTD57481.1"/>
    </source>
</evidence>
<sequence>MQTGDVALFHERLWSQDTLAIHRSRPIERTGEEPLILIINPE</sequence>
<accession>A0ABX7T7K0</accession>
<gene>
    <name evidence="1" type="ORF">J4G78_08135</name>
</gene>
<proteinExistence type="predicted"/>